<dbReference type="InterPro" id="IPR036102">
    <property type="entry name" value="OsmC/Ohrsf"/>
</dbReference>
<protein>
    <submittedName>
        <fullName evidence="1">Organic hydroperoxide reductase OsmC/OhrA</fullName>
    </submittedName>
</protein>
<proteinExistence type="predicted"/>
<comment type="caution">
    <text evidence="1">The sequence shown here is derived from an EMBL/GenBank/DDBJ whole genome shotgun (WGS) entry which is preliminary data.</text>
</comment>
<reference evidence="1 2" key="1">
    <citation type="submission" date="2023-07" db="EMBL/GenBank/DDBJ databases">
        <title>Sequencing the genomes of 1000 actinobacteria strains.</title>
        <authorList>
            <person name="Klenk H.-P."/>
        </authorList>
    </citation>
    <scope>NUCLEOTIDE SEQUENCE [LARGE SCALE GENOMIC DNA]</scope>
    <source>
        <strain evidence="1 2">DSM 46740</strain>
    </source>
</reference>
<gene>
    <name evidence="1" type="ORF">J2853_002025</name>
</gene>
<dbReference type="EMBL" id="JAUSQU010000001">
    <property type="protein sequence ID" value="MDP9842814.1"/>
    <property type="molecule type" value="Genomic_DNA"/>
</dbReference>
<sequence length="67" mass="6962">MIDRRPAAFAAGRDPADGGYRLRADIVVSRPGAEPETATPLLAQATARCPCAKMTRQGVPGTISLAP</sequence>
<evidence type="ECO:0000313" key="2">
    <source>
        <dbReference type="Proteomes" id="UP001225356"/>
    </source>
</evidence>
<dbReference type="RefSeq" id="WP_307556690.1">
    <property type="nucleotide sequence ID" value="NZ_JAUSQU010000001.1"/>
</dbReference>
<evidence type="ECO:0000313" key="1">
    <source>
        <dbReference type="EMBL" id="MDP9842814.1"/>
    </source>
</evidence>
<keyword evidence="2" id="KW-1185">Reference proteome</keyword>
<dbReference type="Proteomes" id="UP001225356">
    <property type="component" value="Unassembled WGS sequence"/>
</dbReference>
<organism evidence="1 2">
    <name type="scientific">Streptosporangium lutulentum</name>
    <dbReference type="NCBI Taxonomy" id="1461250"/>
    <lineage>
        <taxon>Bacteria</taxon>
        <taxon>Bacillati</taxon>
        <taxon>Actinomycetota</taxon>
        <taxon>Actinomycetes</taxon>
        <taxon>Streptosporangiales</taxon>
        <taxon>Streptosporangiaceae</taxon>
        <taxon>Streptosporangium</taxon>
    </lineage>
</organism>
<name>A0ABT9QA29_9ACTN</name>
<dbReference type="SUPFAM" id="SSF82784">
    <property type="entry name" value="OsmC-like"/>
    <property type="match status" value="1"/>
</dbReference>
<dbReference type="InterPro" id="IPR015946">
    <property type="entry name" value="KH_dom-like_a/b"/>
</dbReference>
<dbReference type="Gene3D" id="3.30.300.20">
    <property type="match status" value="1"/>
</dbReference>
<accession>A0ABT9QA29</accession>